<evidence type="ECO:0000313" key="3">
    <source>
        <dbReference type="Proteomes" id="UP000237481"/>
    </source>
</evidence>
<dbReference type="EMBL" id="PKSG01000585">
    <property type="protein sequence ID" value="POR34014.1"/>
    <property type="molecule type" value="Genomic_DNA"/>
</dbReference>
<protein>
    <submittedName>
        <fullName evidence="2">Glutathione S-transferase kappa 1</fullName>
    </submittedName>
</protein>
<reference evidence="2 3" key="1">
    <citation type="submission" date="2018-01" db="EMBL/GenBank/DDBJ databases">
        <title>Harnessing the power of phylogenomics to disentangle the directionality and signatures of interkingdom host jumping in the parasitic fungal genus Tolypocladium.</title>
        <authorList>
            <person name="Quandt C.A."/>
            <person name="Patterson W."/>
            <person name="Spatafora J.W."/>
        </authorList>
    </citation>
    <scope>NUCLEOTIDE SEQUENCE [LARGE SCALE GENOMIC DNA]</scope>
    <source>
        <strain evidence="2 3">NRBC 100945</strain>
    </source>
</reference>
<dbReference type="Proteomes" id="UP000237481">
    <property type="component" value="Unassembled WGS sequence"/>
</dbReference>
<gene>
    <name evidence="2" type="ORF">TPAR_05780</name>
</gene>
<proteinExistence type="predicted"/>
<feature type="non-terminal residue" evidence="2">
    <location>
        <position position="190"/>
    </location>
</feature>
<evidence type="ECO:0000313" key="2">
    <source>
        <dbReference type="EMBL" id="POR34014.1"/>
    </source>
</evidence>
<dbReference type="Gene3D" id="3.40.30.10">
    <property type="entry name" value="Glutaredoxin"/>
    <property type="match status" value="1"/>
</dbReference>
<comment type="caution">
    <text evidence="2">The sequence shown here is derived from an EMBL/GenBank/DDBJ whole genome shotgun (WGS) entry which is preliminary data.</text>
</comment>
<feature type="region of interest" description="Disordered" evidence="1">
    <location>
        <begin position="124"/>
        <end position="190"/>
    </location>
</feature>
<organism evidence="2 3">
    <name type="scientific">Tolypocladium paradoxum</name>
    <dbReference type="NCBI Taxonomy" id="94208"/>
    <lineage>
        <taxon>Eukaryota</taxon>
        <taxon>Fungi</taxon>
        <taxon>Dikarya</taxon>
        <taxon>Ascomycota</taxon>
        <taxon>Pezizomycotina</taxon>
        <taxon>Sordariomycetes</taxon>
        <taxon>Hypocreomycetidae</taxon>
        <taxon>Hypocreales</taxon>
        <taxon>Ophiocordycipitaceae</taxon>
        <taxon>Tolypocladium</taxon>
    </lineage>
</organism>
<dbReference type="GO" id="GO:0016740">
    <property type="term" value="F:transferase activity"/>
    <property type="evidence" value="ECO:0007669"/>
    <property type="project" value="UniProtKB-KW"/>
</dbReference>
<evidence type="ECO:0000256" key="1">
    <source>
        <dbReference type="SAM" id="MobiDB-lite"/>
    </source>
</evidence>
<sequence>MPVAARLASARLKHSCGTSSRAERGMAGASQHGGRPQDYALRRHGQPVCVHCLPRPAGECGQLASMIPRTRTHATADVSRQNDAVFQECDTTYVPIFLGGLMRACGNTPPMNITSESRFSASLSSSLADAGNRRQGPLDRPRAAALGRDAPGAHGAGPAGQLPAADAHDDAAPRGAGRGRRTRRRRRQAA</sequence>
<dbReference type="AlphaFoldDB" id="A0A2S4KV09"/>
<accession>A0A2S4KV09</accession>
<keyword evidence="3" id="KW-1185">Reference proteome</keyword>
<name>A0A2S4KV09_9HYPO</name>
<dbReference type="OrthoDB" id="4664297at2759"/>
<feature type="region of interest" description="Disordered" evidence="1">
    <location>
        <begin position="16"/>
        <end position="37"/>
    </location>
</feature>
<feature type="compositionally biased region" description="Basic residues" evidence="1">
    <location>
        <begin position="177"/>
        <end position="190"/>
    </location>
</feature>
<keyword evidence="2" id="KW-0808">Transferase</keyword>